<dbReference type="InterPro" id="IPR033704">
    <property type="entry name" value="dUTPase_trimeric"/>
</dbReference>
<organism evidence="3 4">
    <name type="scientific">Friedmanniomyces simplex</name>
    <dbReference type="NCBI Taxonomy" id="329884"/>
    <lineage>
        <taxon>Eukaryota</taxon>
        <taxon>Fungi</taxon>
        <taxon>Dikarya</taxon>
        <taxon>Ascomycota</taxon>
        <taxon>Pezizomycotina</taxon>
        <taxon>Dothideomycetes</taxon>
        <taxon>Dothideomycetidae</taxon>
        <taxon>Mycosphaerellales</taxon>
        <taxon>Teratosphaeriaceae</taxon>
        <taxon>Friedmanniomyces</taxon>
    </lineage>
</organism>
<dbReference type="OrthoDB" id="2874071at2759"/>
<dbReference type="Proteomes" id="UP000309340">
    <property type="component" value="Unassembled WGS sequence"/>
</dbReference>
<dbReference type="InterPro" id="IPR011962">
    <property type="entry name" value="dCTP_deaminase"/>
</dbReference>
<evidence type="ECO:0000256" key="2">
    <source>
        <dbReference type="ARBA" id="ARBA00023080"/>
    </source>
</evidence>
<dbReference type="CDD" id="cd07557">
    <property type="entry name" value="trimeric_dUTPase"/>
    <property type="match status" value="1"/>
</dbReference>
<dbReference type="SUPFAM" id="SSF51283">
    <property type="entry name" value="dUTPase-like"/>
    <property type="match status" value="1"/>
</dbReference>
<reference evidence="3 4" key="1">
    <citation type="submission" date="2017-03" db="EMBL/GenBank/DDBJ databases">
        <title>Genomes of endolithic fungi from Antarctica.</title>
        <authorList>
            <person name="Coleine C."/>
            <person name="Masonjones S."/>
            <person name="Stajich J.E."/>
        </authorList>
    </citation>
    <scope>NUCLEOTIDE SEQUENCE [LARGE SCALE GENOMIC DNA]</scope>
    <source>
        <strain evidence="3 4">CCFEE 5184</strain>
    </source>
</reference>
<name>A0A4U0XRF9_9PEZI</name>
<dbReference type="PANTHER" id="PTHR42680">
    <property type="entry name" value="DCTP DEAMINASE"/>
    <property type="match status" value="1"/>
</dbReference>
<keyword evidence="1" id="KW-0378">Hydrolase</keyword>
<dbReference type="GO" id="GO:0006229">
    <property type="term" value="P:dUTP biosynthetic process"/>
    <property type="evidence" value="ECO:0007669"/>
    <property type="project" value="InterPro"/>
</dbReference>
<dbReference type="Gene3D" id="2.70.40.10">
    <property type="match status" value="1"/>
</dbReference>
<dbReference type="AlphaFoldDB" id="A0A4U0XRF9"/>
<dbReference type="EMBL" id="NAJQ01000074">
    <property type="protein sequence ID" value="TKA80222.1"/>
    <property type="molecule type" value="Genomic_DNA"/>
</dbReference>
<accession>A0A4U0XRF9</accession>
<protein>
    <submittedName>
        <fullName evidence="3">Uncharacterized protein</fullName>
    </submittedName>
</protein>
<dbReference type="Pfam" id="PF22769">
    <property type="entry name" value="DCD"/>
    <property type="match status" value="1"/>
</dbReference>
<sequence length="168" mass="18373">MIIPGKTALARGIITGLRDHKLQTQPCGVDLSLRHIMRWSTSGTIDFTNRFRVTAKTDIIPFTGTPPQLHLDRADYLVQFNETVDVPLNPVGQVFVRSSLWRSGVNVSAGVMDSGYKGVVGAMLQVVNPHGITLHERARLAQMVFHEMSEDVEGYDGVYQGAVGLAGL</sequence>
<evidence type="ECO:0000313" key="3">
    <source>
        <dbReference type="EMBL" id="TKA80222.1"/>
    </source>
</evidence>
<dbReference type="InterPro" id="IPR036157">
    <property type="entry name" value="dUTPase-like_sf"/>
</dbReference>
<comment type="caution">
    <text evidence="3">The sequence shown here is derived from an EMBL/GenBank/DDBJ whole genome shotgun (WGS) entry which is preliminary data.</text>
</comment>
<keyword evidence="4" id="KW-1185">Reference proteome</keyword>
<dbReference type="GO" id="GO:0008829">
    <property type="term" value="F:dCTP deaminase activity"/>
    <property type="evidence" value="ECO:0007669"/>
    <property type="project" value="InterPro"/>
</dbReference>
<proteinExistence type="predicted"/>
<evidence type="ECO:0000256" key="1">
    <source>
        <dbReference type="ARBA" id="ARBA00022801"/>
    </source>
</evidence>
<keyword evidence="2" id="KW-0546">Nucleotide metabolism</keyword>
<gene>
    <name evidence="3" type="ORF">B0A55_04155</name>
</gene>
<evidence type="ECO:0000313" key="4">
    <source>
        <dbReference type="Proteomes" id="UP000309340"/>
    </source>
</evidence>
<dbReference type="PANTHER" id="PTHR42680:SF3">
    <property type="entry name" value="DCTP DEAMINASE"/>
    <property type="match status" value="1"/>
</dbReference>